<sequence>MTLHARHLRAAALAAVTTTLLLGAAAEATADETPAAKAHQAATAPTTLDTLSRFFARDGAVARSAAAPRVQDATVPVHTLSADFVAGKKGAAASKLDFMATTAVSSDGQKASLWMAPHDGAWKVVNIATGDDETRYAGAGARALPGGTVFREPQIDAWYVHDATRVLPLDEDAARAVGAKGTTLAAYQKRVHAAYADKLPGTAYAKQGKAGGYSAAAEETAADSSSPAAPVAAGGAAALLAAAGLTVVRLRKRTQQ</sequence>
<proteinExistence type="predicted"/>
<keyword evidence="1" id="KW-0472">Membrane</keyword>
<dbReference type="RefSeq" id="WP_189821552.1">
    <property type="nucleotide sequence ID" value="NZ_BMVC01000005.1"/>
</dbReference>
<organism evidence="3 4">
    <name type="scientific">Streptomyces finlayi</name>
    <dbReference type="NCBI Taxonomy" id="67296"/>
    <lineage>
        <taxon>Bacteria</taxon>
        <taxon>Bacillati</taxon>
        <taxon>Actinomycetota</taxon>
        <taxon>Actinomycetes</taxon>
        <taxon>Kitasatosporales</taxon>
        <taxon>Streptomycetaceae</taxon>
        <taxon>Streptomyces</taxon>
    </lineage>
</organism>
<name>A0A919CAJ6_9ACTN</name>
<feature type="chain" id="PRO_5037846798" evidence="2">
    <location>
        <begin position="31"/>
        <end position="256"/>
    </location>
</feature>
<comment type="caution">
    <text evidence="3">The sequence shown here is derived from an EMBL/GenBank/DDBJ whole genome shotgun (WGS) entry which is preliminary data.</text>
</comment>
<gene>
    <name evidence="3" type="ORF">GCM10010334_30500</name>
</gene>
<accession>A0A919CAJ6</accession>
<reference evidence="3" key="1">
    <citation type="journal article" date="2014" name="Int. J. Syst. Evol. Microbiol.">
        <title>Complete genome sequence of Corynebacterium casei LMG S-19264T (=DSM 44701T), isolated from a smear-ripened cheese.</title>
        <authorList>
            <consortium name="US DOE Joint Genome Institute (JGI-PGF)"/>
            <person name="Walter F."/>
            <person name="Albersmeier A."/>
            <person name="Kalinowski J."/>
            <person name="Ruckert C."/>
        </authorList>
    </citation>
    <scope>NUCLEOTIDE SEQUENCE</scope>
    <source>
        <strain evidence="3">JCM 4637</strain>
    </source>
</reference>
<dbReference type="AlphaFoldDB" id="A0A919CAJ6"/>
<feature type="signal peptide" evidence="2">
    <location>
        <begin position="1"/>
        <end position="30"/>
    </location>
</feature>
<dbReference type="Proteomes" id="UP000638353">
    <property type="component" value="Unassembled WGS sequence"/>
</dbReference>
<keyword evidence="1" id="KW-0812">Transmembrane</keyword>
<evidence type="ECO:0000313" key="3">
    <source>
        <dbReference type="EMBL" id="GHC93423.1"/>
    </source>
</evidence>
<reference evidence="3" key="2">
    <citation type="submission" date="2020-09" db="EMBL/GenBank/DDBJ databases">
        <authorList>
            <person name="Sun Q."/>
            <person name="Ohkuma M."/>
        </authorList>
    </citation>
    <scope>NUCLEOTIDE SEQUENCE</scope>
    <source>
        <strain evidence="3">JCM 4637</strain>
    </source>
</reference>
<keyword evidence="1" id="KW-1133">Transmembrane helix</keyword>
<evidence type="ECO:0000256" key="1">
    <source>
        <dbReference type="SAM" id="Phobius"/>
    </source>
</evidence>
<evidence type="ECO:0000313" key="4">
    <source>
        <dbReference type="Proteomes" id="UP000638353"/>
    </source>
</evidence>
<keyword evidence="2" id="KW-0732">Signal</keyword>
<feature type="transmembrane region" description="Helical" evidence="1">
    <location>
        <begin position="228"/>
        <end position="248"/>
    </location>
</feature>
<dbReference type="EMBL" id="BMVC01000005">
    <property type="protein sequence ID" value="GHC93423.1"/>
    <property type="molecule type" value="Genomic_DNA"/>
</dbReference>
<evidence type="ECO:0000256" key="2">
    <source>
        <dbReference type="SAM" id="SignalP"/>
    </source>
</evidence>
<protein>
    <submittedName>
        <fullName evidence="3">Uncharacterized protein</fullName>
    </submittedName>
</protein>